<gene>
    <name evidence="1" type="ORF">DSO57_1020294</name>
</gene>
<evidence type="ECO:0000313" key="2">
    <source>
        <dbReference type="Proteomes" id="UP001165960"/>
    </source>
</evidence>
<name>A0ACC2RUS4_9FUNG</name>
<reference evidence="1" key="1">
    <citation type="submission" date="2022-04" db="EMBL/GenBank/DDBJ databases">
        <title>Genome of the entomopathogenic fungus Entomophthora muscae.</title>
        <authorList>
            <person name="Elya C."/>
            <person name="Lovett B.R."/>
            <person name="Lee E."/>
            <person name="Macias A.M."/>
            <person name="Hajek A.E."/>
            <person name="De Bivort B.L."/>
            <person name="Kasson M.T."/>
            <person name="De Fine Licht H.H."/>
            <person name="Stajich J.E."/>
        </authorList>
    </citation>
    <scope>NUCLEOTIDE SEQUENCE</scope>
    <source>
        <strain evidence="1">Berkeley</strain>
    </source>
</reference>
<keyword evidence="2" id="KW-1185">Reference proteome</keyword>
<proteinExistence type="predicted"/>
<organism evidence="1 2">
    <name type="scientific">Entomophthora muscae</name>
    <dbReference type="NCBI Taxonomy" id="34485"/>
    <lineage>
        <taxon>Eukaryota</taxon>
        <taxon>Fungi</taxon>
        <taxon>Fungi incertae sedis</taxon>
        <taxon>Zoopagomycota</taxon>
        <taxon>Entomophthoromycotina</taxon>
        <taxon>Entomophthoromycetes</taxon>
        <taxon>Entomophthorales</taxon>
        <taxon>Entomophthoraceae</taxon>
        <taxon>Entomophthora</taxon>
    </lineage>
</organism>
<dbReference type="Proteomes" id="UP001165960">
    <property type="component" value="Unassembled WGS sequence"/>
</dbReference>
<sequence length="103" mass="11529">MNTATEELPLVPSASSNNYSKLGFAYLTILGLTEKVIPHMGVWRPWATAANYEMWMSPVIYWAFQAQPFSSTKGSPESNPGHYKYGAWLGVGFFVESTFMLIL</sequence>
<dbReference type="EMBL" id="QTSX02006484">
    <property type="protein sequence ID" value="KAJ9053851.1"/>
    <property type="molecule type" value="Genomic_DNA"/>
</dbReference>
<accession>A0ACC2RUS4</accession>
<comment type="caution">
    <text evidence="1">The sequence shown here is derived from an EMBL/GenBank/DDBJ whole genome shotgun (WGS) entry which is preliminary data.</text>
</comment>
<evidence type="ECO:0000313" key="1">
    <source>
        <dbReference type="EMBL" id="KAJ9053851.1"/>
    </source>
</evidence>
<protein>
    <submittedName>
        <fullName evidence="1">Uncharacterized protein</fullName>
    </submittedName>
</protein>